<evidence type="ECO:0000313" key="6">
    <source>
        <dbReference type="EMBL" id="HIW86066.1"/>
    </source>
</evidence>
<evidence type="ECO:0000259" key="5">
    <source>
        <dbReference type="Pfam" id="PF02748"/>
    </source>
</evidence>
<sequence>MKIDKIENGYVLDHISAGFGMKVYEALGLADQKCQVAIIQNAKSEKLGVKDIIKVNELIDLDLDVLAFIDKNITVNIIKDGVASKRMLTPPKRIVNVAKCPNPRCISNVEEGVNYEFALTDDKGTYRCIYCETRIK</sequence>
<evidence type="ECO:0000256" key="2">
    <source>
        <dbReference type="ARBA" id="ARBA00022833"/>
    </source>
</evidence>
<comment type="caution">
    <text evidence="6">The sequence shown here is derived from an EMBL/GenBank/DDBJ whole genome shotgun (WGS) entry which is preliminary data.</text>
</comment>
<organism evidence="6 7">
    <name type="scientific">Candidatus Eubacterium faecipullorum</name>
    <dbReference type="NCBI Taxonomy" id="2838571"/>
    <lineage>
        <taxon>Bacteria</taxon>
        <taxon>Bacillati</taxon>
        <taxon>Bacillota</taxon>
        <taxon>Clostridia</taxon>
        <taxon>Eubacteriales</taxon>
        <taxon>Eubacteriaceae</taxon>
        <taxon>Eubacterium</taxon>
    </lineage>
</organism>
<name>A0A9D1RGB5_9FIRM</name>
<keyword evidence="2" id="KW-0862">Zinc</keyword>
<reference evidence="6" key="2">
    <citation type="submission" date="2021-04" db="EMBL/GenBank/DDBJ databases">
        <authorList>
            <person name="Gilroy R."/>
        </authorList>
    </citation>
    <scope>NUCLEOTIDE SEQUENCE</scope>
    <source>
        <strain evidence="6">421</strain>
    </source>
</reference>
<reference evidence="6" key="1">
    <citation type="journal article" date="2021" name="PeerJ">
        <title>Extensive microbial diversity within the chicken gut microbiome revealed by metagenomics and culture.</title>
        <authorList>
            <person name="Gilroy R."/>
            <person name="Ravi A."/>
            <person name="Getino M."/>
            <person name="Pursley I."/>
            <person name="Horton D.L."/>
            <person name="Alikhan N.F."/>
            <person name="Baker D."/>
            <person name="Gharbi K."/>
            <person name="Hall N."/>
            <person name="Watson M."/>
            <person name="Adriaenssens E.M."/>
            <person name="Foster-Nyarko E."/>
            <person name="Jarju S."/>
            <person name="Secka A."/>
            <person name="Antonio M."/>
            <person name="Oren A."/>
            <person name="Chaudhuri R.R."/>
            <person name="La Ragione R."/>
            <person name="Hildebrand F."/>
            <person name="Pallen M.J."/>
        </authorList>
    </citation>
    <scope>NUCLEOTIDE SEQUENCE</scope>
    <source>
        <strain evidence="6">421</strain>
    </source>
</reference>
<proteinExistence type="predicted"/>
<dbReference type="PANTHER" id="PTHR35805:SF1">
    <property type="entry name" value="ASPARTATE CARBAMOYLTRANSFERASE REGULATORY CHAIN"/>
    <property type="match status" value="1"/>
</dbReference>
<dbReference type="GO" id="GO:0006207">
    <property type="term" value="P:'de novo' pyrimidine nucleobase biosynthetic process"/>
    <property type="evidence" value="ECO:0007669"/>
    <property type="project" value="InterPro"/>
</dbReference>
<dbReference type="Gene3D" id="3.30.70.140">
    <property type="entry name" value="Aspartate carbamoyltransferase regulatory subunit, N-terminal domain"/>
    <property type="match status" value="1"/>
</dbReference>
<dbReference type="Gene3D" id="2.30.30.20">
    <property type="entry name" value="Aspartate carbamoyltransferase regulatory subunit, C-terminal domain"/>
    <property type="match status" value="1"/>
</dbReference>
<feature type="domain" description="Aspartate carbamoyltransferase regulatory subunit N-terminal" evidence="4">
    <location>
        <begin position="1"/>
        <end position="85"/>
    </location>
</feature>
<feature type="domain" description="Aspartate carbamoyltransferase regulatory subunit C-terminal" evidence="5">
    <location>
        <begin position="93"/>
        <end position="135"/>
    </location>
</feature>
<keyword evidence="3" id="KW-0665">Pyrimidine biosynthesis</keyword>
<dbReference type="InterPro" id="IPR036793">
    <property type="entry name" value="Asp_carbatrfase_reg_N_sf"/>
</dbReference>
<dbReference type="Pfam" id="PF02748">
    <property type="entry name" value="PyrI_C"/>
    <property type="match status" value="1"/>
</dbReference>
<protein>
    <submittedName>
        <fullName evidence="6">Aspartate carbamoyltransferase regulatory subunit</fullName>
    </submittedName>
</protein>
<evidence type="ECO:0000256" key="3">
    <source>
        <dbReference type="ARBA" id="ARBA00022975"/>
    </source>
</evidence>
<dbReference type="SUPFAM" id="SSF57825">
    <property type="entry name" value="Aspartate carbamoyltransferase, Regulatory-chain, C-terminal domain"/>
    <property type="match status" value="1"/>
</dbReference>
<evidence type="ECO:0000259" key="4">
    <source>
        <dbReference type="Pfam" id="PF01948"/>
    </source>
</evidence>
<dbReference type="InterPro" id="IPR036792">
    <property type="entry name" value="Asp_carbatrfase_reg_C_sf"/>
</dbReference>
<dbReference type="EMBL" id="DXGE01000026">
    <property type="protein sequence ID" value="HIW86066.1"/>
    <property type="molecule type" value="Genomic_DNA"/>
</dbReference>
<dbReference type="GO" id="GO:0006221">
    <property type="term" value="P:pyrimidine nucleotide biosynthetic process"/>
    <property type="evidence" value="ECO:0007669"/>
    <property type="project" value="UniProtKB-KW"/>
</dbReference>
<dbReference type="SUPFAM" id="SSF54893">
    <property type="entry name" value="Aspartate carbamoyltransferase, Regulatory-chain, N-terminal domain"/>
    <property type="match status" value="1"/>
</dbReference>
<gene>
    <name evidence="6" type="ORF">IAA48_06170</name>
</gene>
<dbReference type="Pfam" id="PF01948">
    <property type="entry name" value="PyrI"/>
    <property type="match status" value="1"/>
</dbReference>
<evidence type="ECO:0000256" key="1">
    <source>
        <dbReference type="ARBA" id="ARBA00022723"/>
    </source>
</evidence>
<dbReference type="Proteomes" id="UP000824205">
    <property type="component" value="Unassembled WGS sequence"/>
</dbReference>
<dbReference type="InterPro" id="IPR002801">
    <property type="entry name" value="Asp_carbamoylTrfase_reg"/>
</dbReference>
<dbReference type="GO" id="GO:0009347">
    <property type="term" value="C:aspartate carbamoyltransferase complex"/>
    <property type="evidence" value="ECO:0007669"/>
    <property type="project" value="InterPro"/>
</dbReference>
<dbReference type="InterPro" id="IPR020542">
    <property type="entry name" value="Asp_carbamoyltrfase_reg_C"/>
</dbReference>
<dbReference type="PANTHER" id="PTHR35805">
    <property type="entry name" value="ASPARTATE CARBAMOYLTRANSFERASE REGULATORY CHAIN"/>
    <property type="match status" value="1"/>
</dbReference>
<accession>A0A9D1RGB5</accession>
<dbReference type="InterPro" id="IPR020545">
    <property type="entry name" value="Asp_carbamoyltransf_reg_N"/>
</dbReference>
<keyword evidence="1" id="KW-0479">Metal-binding</keyword>
<evidence type="ECO:0000313" key="7">
    <source>
        <dbReference type="Proteomes" id="UP000824205"/>
    </source>
</evidence>
<dbReference type="GO" id="GO:0046872">
    <property type="term" value="F:metal ion binding"/>
    <property type="evidence" value="ECO:0007669"/>
    <property type="project" value="UniProtKB-KW"/>
</dbReference>
<dbReference type="AlphaFoldDB" id="A0A9D1RGB5"/>